<gene>
    <name evidence="6" type="ORF">LV82_01660</name>
</gene>
<dbReference type="OrthoDB" id="9795789at2"/>
<dbReference type="InterPro" id="IPR002173">
    <property type="entry name" value="Carboh/pur_kinase_PfkB_CS"/>
</dbReference>
<dbReference type="Pfam" id="PF00294">
    <property type="entry name" value="PfkB"/>
    <property type="match status" value="1"/>
</dbReference>
<name>A0A2S5JHC6_9RHOB</name>
<dbReference type="InterPro" id="IPR029056">
    <property type="entry name" value="Ribokinase-like"/>
</dbReference>
<evidence type="ECO:0000259" key="5">
    <source>
        <dbReference type="Pfam" id="PF00294"/>
    </source>
</evidence>
<dbReference type="Gene3D" id="3.40.1190.20">
    <property type="match status" value="1"/>
</dbReference>
<evidence type="ECO:0000256" key="2">
    <source>
        <dbReference type="ARBA" id="ARBA00022679"/>
    </source>
</evidence>
<proteinExistence type="inferred from homology"/>
<keyword evidence="2 4" id="KW-0808">Transferase</keyword>
<protein>
    <submittedName>
        <fullName evidence="6">Sulfofructose kinase</fullName>
    </submittedName>
</protein>
<sequence length="296" mass="30842">MTPILIAGVAVADIVMQVAELPRRAEKYRAQAATVTVGGCAANAAIAVARQGGRAMLAARLGDDLIGRLIHDALRDEGVDLSLCDMRPGARSSFSSILVDARGERQIVNFRGQDLAPTLDLSAAPRPAAVLADNRWPALTRAAIAAARAWGVPAIVDAEAPFEAEAVQGASHLAFSMQGLRAYAPDLSPERALERAQAEFGAVAIVTDGERGVWFAEGGRVAHLPAFAVPVVDTLGAGDVWHGALALRLAEGADLSAAIRHANAVAALKCRAFGGAQSCPTRTETEHFLKENASCS</sequence>
<evidence type="ECO:0000313" key="7">
    <source>
        <dbReference type="Proteomes" id="UP000239736"/>
    </source>
</evidence>
<dbReference type="Proteomes" id="UP000239736">
    <property type="component" value="Unassembled WGS sequence"/>
</dbReference>
<evidence type="ECO:0000256" key="3">
    <source>
        <dbReference type="ARBA" id="ARBA00022777"/>
    </source>
</evidence>
<dbReference type="GO" id="GO:0016301">
    <property type="term" value="F:kinase activity"/>
    <property type="evidence" value="ECO:0007669"/>
    <property type="project" value="UniProtKB-KW"/>
</dbReference>
<dbReference type="PANTHER" id="PTHR10584">
    <property type="entry name" value="SUGAR KINASE"/>
    <property type="match status" value="1"/>
</dbReference>
<keyword evidence="7" id="KW-1185">Reference proteome</keyword>
<dbReference type="EMBL" id="PRDS01000004">
    <property type="protein sequence ID" value="PPB80927.1"/>
    <property type="molecule type" value="Genomic_DNA"/>
</dbReference>
<dbReference type="AlphaFoldDB" id="A0A2S5JHC6"/>
<dbReference type="RefSeq" id="WP_104070692.1">
    <property type="nucleotide sequence ID" value="NZ_PRDS01000004.1"/>
</dbReference>
<reference evidence="6 7" key="1">
    <citation type="submission" date="2018-01" db="EMBL/GenBank/DDBJ databases">
        <title>Genomic Encyclopedia of Archaeal and Bacterial Type Strains, Phase II (KMG-II): from individual species to whole genera.</title>
        <authorList>
            <person name="Goeker M."/>
        </authorList>
    </citation>
    <scope>NUCLEOTIDE SEQUENCE [LARGE SCALE GENOMIC DNA]</scope>
    <source>
        <strain evidence="6 7">DSM 12048</strain>
    </source>
</reference>
<comment type="similarity">
    <text evidence="1 4">Belongs to the carbohydrate kinase PfkB family.</text>
</comment>
<evidence type="ECO:0000313" key="6">
    <source>
        <dbReference type="EMBL" id="PPB80927.1"/>
    </source>
</evidence>
<dbReference type="InterPro" id="IPR002139">
    <property type="entry name" value="Ribo/fructo_kinase"/>
</dbReference>
<dbReference type="PANTHER" id="PTHR10584:SF157">
    <property type="entry name" value="SULFOFRUCTOSE KINASE"/>
    <property type="match status" value="1"/>
</dbReference>
<evidence type="ECO:0000256" key="4">
    <source>
        <dbReference type="RuleBase" id="RU003704"/>
    </source>
</evidence>
<dbReference type="GO" id="GO:0006796">
    <property type="term" value="P:phosphate-containing compound metabolic process"/>
    <property type="evidence" value="ECO:0007669"/>
    <property type="project" value="UniProtKB-ARBA"/>
</dbReference>
<dbReference type="PROSITE" id="PS00584">
    <property type="entry name" value="PFKB_KINASES_2"/>
    <property type="match status" value="1"/>
</dbReference>
<comment type="caution">
    <text evidence="6">The sequence shown here is derived from an EMBL/GenBank/DDBJ whole genome shotgun (WGS) entry which is preliminary data.</text>
</comment>
<organism evidence="6 7">
    <name type="scientific">Albidovulum inexpectatum</name>
    <dbReference type="NCBI Taxonomy" id="196587"/>
    <lineage>
        <taxon>Bacteria</taxon>
        <taxon>Pseudomonadati</taxon>
        <taxon>Pseudomonadota</taxon>
        <taxon>Alphaproteobacteria</taxon>
        <taxon>Rhodobacterales</taxon>
        <taxon>Paracoccaceae</taxon>
        <taxon>Albidovulum</taxon>
    </lineage>
</organism>
<feature type="domain" description="Carbohydrate kinase PfkB" evidence="5">
    <location>
        <begin position="8"/>
        <end position="281"/>
    </location>
</feature>
<dbReference type="SUPFAM" id="SSF53613">
    <property type="entry name" value="Ribokinase-like"/>
    <property type="match status" value="1"/>
</dbReference>
<evidence type="ECO:0000256" key="1">
    <source>
        <dbReference type="ARBA" id="ARBA00010688"/>
    </source>
</evidence>
<accession>A0A2S5JHC6</accession>
<dbReference type="GO" id="GO:0005829">
    <property type="term" value="C:cytosol"/>
    <property type="evidence" value="ECO:0007669"/>
    <property type="project" value="TreeGrafter"/>
</dbReference>
<keyword evidence="3 4" id="KW-0418">Kinase</keyword>
<dbReference type="InterPro" id="IPR011611">
    <property type="entry name" value="PfkB_dom"/>
</dbReference>
<dbReference type="PRINTS" id="PR00990">
    <property type="entry name" value="RIBOKINASE"/>
</dbReference>